<dbReference type="Proteomes" id="UP001139682">
    <property type="component" value="Unassembled WGS sequence"/>
</dbReference>
<proteinExistence type="predicted"/>
<gene>
    <name evidence="1" type="ORF">MST27_07515</name>
</gene>
<accession>A0A9X1W1I8</accession>
<dbReference type="EMBL" id="JALGRD010000003">
    <property type="protein sequence ID" value="MCJ0973216.1"/>
    <property type="molecule type" value="Genomic_DNA"/>
</dbReference>
<dbReference type="RefSeq" id="WP_243605370.1">
    <property type="nucleotide sequence ID" value="NZ_JALGRD010000003.1"/>
</dbReference>
<evidence type="ECO:0000313" key="2">
    <source>
        <dbReference type="Proteomes" id="UP001139682"/>
    </source>
</evidence>
<keyword evidence="2" id="KW-1185">Reference proteome</keyword>
<name>A0A9X1W1I8_9GAMM</name>
<evidence type="ECO:0000313" key="1">
    <source>
        <dbReference type="EMBL" id="MCJ0973216.1"/>
    </source>
</evidence>
<protein>
    <submittedName>
        <fullName evidence="1">Uncharacterized protein</fullName>
    </submittedName>
</protein>
<organism evidence="1 2">
    <name type="scientific">Stutzerimonas marianensis</name>
    <dbReference type="NCBI Taxonomy" id="2929513"/>
    <lineage>
        <taxon>Bacteria</taxon>
        <taxon>Pseudomonadati</taxon>
        <taxon>Pseudomonadota</taxon>
        <taxon>Gammaproteobacteria</taxon>
        <taxon>Pseudomonadales</taxon>
        <taxon>Pseudomonadaceae</taxon>
        <taxon>Stutzerimonas</taxon>
    </lineage>
</organism>
<comment type="caution">
    <text evidence="1">The sequence shown here is derived from an EMBL/GenBank/DDBJ whole genome shotgun (WGS) entry which is preliminary data.</text>
</comment>
<reference evidence="1" key="1">
    <citation type="submission" date="2022-03" db="EMBL/GenBank/DDBJ databases">
        <title>Pseudomonas marianensis sp. nov., a marine bacterium isolated from deep-sea sediments of the Mariana Trench.</title>
        <authorList>
            <person name="Wei Y."/>
        </authorList>
    </citation>
    <scope>NUCLEOTIDE SEQUENCE</scope>
    <source>
        <strain evidence="1">PS1</strain>
    </source>
</reference>
<dbReference type="AlphaFoldDB" id="A0A9X1W1I8"/>
<sequence>MQTKDWHADLSIKNERPDFANVGCLEECSQEQLEWLCSKQQGFAGITRLSGDLCHWDRQYDSSLRTTPDVGQMRFDANGVHESGVLSTLYEYWERMPLSVGGTEFTVKGSASPRTDTLLLVRGSYFMFMRERPTASTTLLAIQRRITEAKACRADLERFADFEMSFGCIDNSTWLVLHSTLPWCEGLPLTLKSPAIS</sequence>